<keyword evidence="3" id="KW-0813">Transport</keyword>
<evidence type="ECO:0000256" key="3">
    <source>
        <dbReference type="ARBA" id="ARBA00022448"/>
    </source>
</evidence>
<evidence type="ECO:0000256" key="7">
    <source>
        <dbReference type="ARBA" id="ARBA00022989"/>
    </source>
</evidence>
<feature type="non-terminal residue" evidence="11">
    <location>
        <position position="1"/>
    </location>
</feature>
<evidence type="ECO:0000256" key="2">
    <source>
        <dbReference type="ARBA" id="ARBA00008807"/>
    </source>
</evidence>
<keyword evidence="5" id="KW-0571">Peptide transport</keyword>
<keyword evidence="8 10" id="KW-0472">Membrane</keyword>
<sequence length="629" mass="69218">MSYSPLFEHSDQDYHPHAGPSIPLQPLAAASSAPHRDEPASPPSRLRHHPKGSIDTSYSDEDDEDEVLRLMGADVGESTDREADEKAAVESDEERRTRREEDVDSAWAIVHKVVPEHDDPTLPTLTFRVILLGTILCVLGASVSQLFFFKSNAPSFSSFFIILIAYPLGKWMERILPERLNPGPFNKKEHLLIGVLAGSGASAAYAGEIVAVQELFYHSNLGTFGGLLLLLSTQLIGFGLSGLTYRLLVRPTAMLWPSQLVTVSLYETLHGSAKEDIAHNADRMRFFSYSFLGIFAWQFIPAVVAPTLTSIAVLCIVNNGSSIMRILGSGYDGFGFLNFVRPASILCSSRAFVDEDLLLPSLWTGPSSAVPVVRSCLSLPSPFSHPLTSFFLSRHTALYTPFFAQASYFAGLAFNMWIVTPALYFSNFWNAQSFDSPLAAHLYNSTFGRLDVLEILNPDLSLNETRYAEVGPLRLTPYFACSYGVSPDERGDERLSVALGRYEAGAVCEKGGCGGYTCREQVEDCASRLDADADVLERSYSTVPRSYYIIIFVANFAAAMVLLTFYPMQLPVWGLFLAVAIAVVFLVPIGFIAGYIWPGRPIANVVFKVYGYMTMLQSIDLTSDLKLGL</sequence>
<dbReference type="InterPro" id="IPR004813">
    <property type="entry name" value="OPT"/>
</dbReference>
<evidence type="ECO:0000256" key="1">
    <source>
        <dbReference type="ARBA" id="ARBA00004141"/>
    </source>
</evidence>
<feature type="region of interest" description="Disordered" evidence="9">
    <location>
        <begin position="1"/>
        <end position="101"/>
    </location>
</feature>
<feature type="transmembrane region" description="Helical" evidence="10">
    <location>
        <begin position="294"/>
        <end position="317"/>
    </location>
</feature>
<feature type="transmembrane region" description="Helical" evidence="10">
    <location>
        <begin position="572"/>
        <end position="597"/>
    </location>
</feature>
<feature type="transmembrane region" description="Helical" evidence="10">
    <location>
        <begin position="224"/>
        <end position="248"/>
    </location>
</feature>
<dbReference type="AlphaFoldDB" id="A0A0D6ESE3"/>
<dbReference type="NCBIfam" id="TIGR00728">
    <property type="entry name" value="OPT_sfam"/>
    <property type="match status" value="1"/>
</dbReference>
<dbReference type="InterPro" id="IPR004648">
    <property type="entry name" value="Oligpept_transpt"/>
</dbReference>
<evidence type="ECO:0000256" key="6">
    <source>
        <dbReference type="ARBA" id="ARBA00022927"/>
    </source>
</evidence>
<comment type="subcellular location">
    <subcellularLocation>
        <location evidence="1">Membrane</location>
        <topology evidence="1">Multi-pass membrane protein</topology>
    </subcellularLocation>
</comment>
<dbReference type="GO" id="GO:0015031">
    <property type="term" value="P:protein transport"/>
    <property type="evidence" value="ECO:0007669"/>
    <property type="project" value="UniProtKB-KW"/>
</dbReference>
<dbReference type="OrthoDB" id="9986677at2759"/>
<dbReference type="Proteomes" id="UP000243876">
    <property type="component" value="Unassembled WGS sequence"/>
</dbReference>
<comment type="similarity">
    <text evidence="2">Belongs to the oligopeptide OPT transporter family.</text>
</comment>
<keyword evidence="12" id="KW-1185">Reference proteome</keyword>
<feature type="transmembrane region" description="Helical" evidence="10">
    <location>
        <begin position="547"/>
        <end position="566"/>
    </location>
</feature>
<feature type="compositionally biased region" description="Low complexity" evidence="9">
    <location>
        <begin position="20"/>
        <end position="33"/>
    </location>
</feature>
<feature type="transmembrane region" description="Helical" evidence="10">
    <location>
        <begin position="156"/>
        <end position="172"/>
    </location>
</feature>
<dbReference type="Pfam" id="PF03169">
    <property type="entry name" value="OPT"/>
    <property type="match status" value="2"/>
</dbReference>
<keyword evidence="7 10" id="KW-1133">Transmembrane helix</keyword>
<dbReference type="PANTHER" id="PTHR22601">
    <property type="entry name" value="ISP4 LIKE PROTEIN"/>
    <property type="match status" value="1"/>
</dbReference>
<keyword evidence="6" id="KW-0653">Protein transport</keyword>
<evidence type="ECO:0000256" key="4">
    <source>
        <dbReference type="ARBA" id="ARBA00022692"/>
    </source>
</evidence>
<protein>
    <submittedName>
        <fullName evidence="11">SPOSA6832_04943-mRNA-1:cds</fullName>
    </submittedName>
</protein>
<accession>A0A0D6ESE3</accession>
<dbReference type="GO" id="GO:0016020">
    <property type="term" value="C:membrane"/>
    <property type="evidence" value="ECO:0007669"/>
    <property type="project" value="UniProtKB-SubCell"/>
</dbReference>
<dbReference type="EMBL" id="CENE01000046">
    <property type="protein sequence ID" value="CEQ43042.1"/>
    <property type="molecule type" value="Genomic_DNA"/>
</dbReference>
<evidence type="ECO:0000313" key="11">
    <source>
        <dbReference type="EMBL" id="CEQ43042.1"/>
    </source>
</evidence>
<evidence type="ECO:0000256" key="8">
    <source>
        <dbReference type="ARBA" id="ARBA00023136"/>
    </source>
</evidence>
<proteinExistence type="inferred from homology"/>
<keyword evidence="4 10" id="KW-0812">Transmembrane</keyword>
<evidence type="ECO:0000256" key="5">
    <source>
        <dbReference type="ARBA" id="ARBA00022856"/>
    </source>
</evidence>
<evidence type="ECO:0000313" key="12">
    <source>
        <dbReference type="Proteomes" id="UP000243876"/>
    </source>
</evidence>
<organism evidence="11 12">
    <name type="scientific">Sporidiobolus salmonicolor</name>
    <name type="common">Yeast-like fungus</name>
    <name type="synonym">Sporobolomyces salmonicolor</name>
    <dbReference type="NCBI Taxonomy" id="5005"/>
    <lineage>
        <taxon>Eukaryota</taxon>
        <taxon>Fungi</taxon>
        <taxon>Dikarya</taxon>
        <taxon>Basidiomycota</taxon>
        <taxon>Pucciniomycotina</taxon>
        <taxon>Microbotryomycetes</taxon>
        <taxon>Sporidiobolales</taxon>
        <taxon>Sporidiobolaceae</taxon>
        <taxon>Sporobolomyces</taxon>
    </lineage>
</organism>
<reference evidence="12" key="1">
    <citation type="submission" date="2015-02" db="EMBL/GenBank/DDBJ databases">
        <authorList>
            <person name="Gon?alves P."/>
        </authorList>
    </citation>
    <scope>NUCLEOTIDE SEQUENCE [LARGE SCALE GENOMIC DNA]</scope>
</reference>
<feature type="transmembrane region" description="Helical" evidence="10">
    <location>
        <begin position="192"/>
        <end position="212"/>
    </location>
</feature>
<dbReference type="GO" id="GO:0035673">
    <property type="term" value="F:oligopeptide transmembrane transporter activity"/>
    <property type="evidence" value="ECO:0007669"/>
    <property type="project" value="InterPro"/>
</dbReference>
<gene>
    <name evidence="11" type="primary">SPOSA6832_04943</name>
</gene>
<feature type="transmembrane region" description="Helical" evidence="10">
    <location>
        <begin position="125"/>
        <end position="149"/>
    </location>
</feature>
<evidence type="ECO:0000256" key="10">
    <source>
        <dbReference type="SAM" id="Phobius"/>
    </source>
</evidence>
<name>A0A0D6ESE3_SPOSA</name>
<evidence type="ECO:0000256" key="9">
    <source>
        <dbReference type="SAM" id="MobiDB-lite"/>
    </source>
</evidence>
<feature type="compositionally biased region" description="Basic and acidic residues" evidence="9">
    <location>
        <begin position="78"/>
        <end position="101"/>
    </location>
</feature>